<reference key="1">
    <citation type="journal article" date="2007" name="Nature">
        <title>The medaka draft genome and insights into vertebrate genome evolution.</title>
        <authorList>
            <person name="Kasahara M."/>
            <person name="Naruse K."/>
            <person name="Sasaki S."/>
            <person name="Nakatani Y."/>
            <person name="Qu W."/>
            <person name="Ahsan B."/>
            <person name="Yamada T."/>
            <person name="Nagayasu Y."/>
            <person name="Doi K."/>
            <person name="Kasai Y."/>
            <person name="Jindo T."/>
            <person name="Kobayashi D."/>
            <person name="Shimada A."/>
            <person name="Toyoda A."/>
            <person name="Kuroki Y."/>
            <person name="Fujiyama A."/>
            <person name="Sasaki T."/>
            <person name="Shimizu A."/>
            <person name="Asakawa S."/>
            <person name="Shimizu N."/>
            <person name="Hashimoto S."/>
            <person name="Yang J."/>
            <person name="Lee Y."/>
            <person name="Matsushima K."/>
            <person name="Sugano S."/>
            <person name="Sakaizumi M."/>
            <person name="Narita T."/>
            <person name="Ohishi K."/>
            <person name="Haga S."/>
            <person name="Ohta F."/>
            <person name="Nomoto H."/>
            <person name="Nogata K."/>
            <person name="Morishita T."/>
            <person name="Endo T."/>
            <person name="Shin-I T."/>
            <person name="Takeda H."/>
            <person name="Morishita S."/>
            <person name="Kohara Y."/>
        </authorList>
    </citation>
    <scope>NUCLEOTIDE SEQUENCE [LARGE SCALE GENOMIC DNA]</scope>
    <source>
        <strain>Hd-rR</strain>
    </source>
</reference>
<dbReference type="Pfam" id="PF07679">
    <property type="entry name" value="I-set"/>
    <property type="match status" value="3"/>
</dbReference>
<evidence type="ECO:0000259" key="3">
    <source>
        <dbReference type="PROSITE" id="PS50835"/>
    </source>
</evidence>
<dbReference type="CDD" id="cd05748">
    <property type="entry name" value="Ig_Titin_like"/>
    <property type="match status" value="2"/>
</dbReference>
<dbReference type="PRINTS" id="PR00014">
    <property type="entry name" value="FNTYPEIII"/>
</dbReference>
<feature type="domain" description="Fibronectin type-III" evidence="4">
    <location>
        <begin position="1"/>
        <end position="84"/>
    </location>
</feature>
<dbReference type="InterPro" id="IPR013098">
    <property type="entry name" value="Ig_I-set"/>
</dbReference>
<dbReference type="FunFam" id="2.60.40.10:FF:000012">
    <property type="entry name" value="titin isoform X1"/>
    <property type="match status" value="1"/>
</dbReference>
<dbReference type="InterPro" id="IPR003598">
    <property type="entry name" value="Ig_sub2"/>
</dbReference>
<feature type="domain" description="Fibronectin type-III" evidence="4">
    <location>
        <begin position="694"/>
        <end position="795"/>
    </location>
</feature>
<dbReference type="AlphaFoldDB" id="A0A3P9IPF3"/>
<dbReference type="PANTHER" id="PTHR14340:SF13">
    <property type="entry name" value="TITIN"/>
    <property type="match status" value="1"/>
</dbReference>
<feature type="domain" description="Fibronectin type-III" evidence="4">
    <location>
        <begin position="502"/>
        <end position="595"/>
    </location>
</feature>
<protein>
    <recommendedName>
        <fullName evidence="7">Titin</fullName>
    </recommendedName>
</protein>
<dbReference type="SMART" id="SM00408">
    <property type="entry name" value="IGc2"/>
    <property type="match status" value="2"/>
</dbReference>
<reference evidence="5 6" key="2">
    <citation type="submission" date="2017-04" db="EMBL/GenBank/DDBJ databases">
        <title>CpG methylation of centromeres and impact of large insertions on vertebrate speciation.</title>
        <authorList>
            <person name="Ichikawa K."/>
            <person name="Yoshimura J."/>
            <person name="Morishita S."/>
        </authorList>
    </citation>
    <scope>NUCLEOTIDE SEQUENCE</scope>
    <source>
        <strain evidence="5 6">HSOK</strain>
    </source>
</reference>
<reference evidence="5" key="4">
    <citation type="submission" date="2025-09" db="UniProtKB">
        <authorList>
            <consortium name="Ensembl"/>
        </authorList>
    </citation>
    <scope>IDENTIFICATION</scope>
    <source>
        <strain evidence="5">HSOK</strain>
    </source>
</reference>
<feature type="domain" description="Fibronectin type-III" evidence="4">
    <location>
        <begin position="406"/>
        <end position="499"/>
    </location>
</feature>
<evidence type="ECO:0000259" key="4">
    <source>
        <dbReference type="PROSITE" id="PS50853"/>
    </source>
</evidence>
<dbReference type="SMART" id="SM00409">
    <property type="entry name" value="IG"/>
    <property type="match status" value="3"/>
</dbReference>
<dbReference type="FunFam" id="2.60.40.10:FF:000034">
    <property type="entry name" value="Titin isoform A"/>
    <property type="match status" value="2"/>
</dbReference>
<dbReference type="CDD" id="cd00063">
    <property type="entry name" value="FN3"/>
    <property type="match status" value="8"/>
</dbReference>
<dbReference type="InterPro" id="IPR036116">
    <property type="entry name" value="FN3_sf"/>
</dbReference>
<dbReference type="InterPro" id="IPR007110">
    <property type="entry name" value="Ig-like_dom"/>
</dbReference>
<dbReference type="FunFam" id="2.60.40.10:FF:000986">
    <property type="entry name" value="Titin b"/>
    <property type="match status" value="1"/>
</dbReference>
<dbReference type="InterPro" id="IPR013783">
    <property type="entry name" value="Ig-like_fold"/>
</dbReference>
<dbReference type="InterPro" id="IPR003961">
    <property type="entry name" value="FN3_dom"/>
</dbReference>
<dbReference type="FunFam" id="2.60.40.10:FF:000112">
    <property type="entry name" value="Titin a"/>
    <property type="match status" value="1"/>
</dbReference>
<evidence type="ECO:0008006" key="7">
    <source>
        <dbReference type="Google" id="ProtNLM"/>
    </source>
</evidence>
<evidence type="ECO:0000313" key="6">
    <source>
        <dbReference type="Proteomes" id="UP000265200"/>
    </source>
</evidence>
<feature type="domain" description="Ig-like" evidence="3">
    <location>
        <begin position="310"/>
        <end position="399"/>
    </location>
</feature>
<organism evidence="5 6">
    <name type="scientific">Oryzias latipes</name>
    <name type="common">Japanese rice fish</name>
    <name type="synonym">Japanese killifish</name>
    <dbReference type="NCBI Taxonomy" id="8090"/>
    <lineage>
        <taxon>Eukaryota</taxon>
        <taxon>Metazoa</taxon>
        <taxon>Chordata</taxon>
        <taxon>Craniata</taxon>
        <taxon>Vertebrata</taxon>
        <taxon>Euteleostomi</taxon>
        <taxon>Actinopterygii</taxon>
        <taxon>Neopterygii</taxon>
        <taxon>Teleostei</taxon>
        <taxon>Neoteleostei</taxon>
        <taxon>Acanthomorphata</taxon>
        <taxon>Ovalentaria</taxon>
        <taxon>Atherinomorphae</taxon>
        <taxon>Beloniformes</taxon>
        <taxon>Adrianichthyidae</taxon>
        <taxon>Oryziinae</taxon>
        <taxon>Oryzias</taxon>
    </lineage>
</organism>
<dbReference type="PROSITE" id="PS50853">
    <property type="entry name" value="FN3"/>
    <property type="match status" value="7"/>
</dbReference>
<dbReference type="FunFam" id="2.60.40.10:FF:000031">
    <property type="entry name" value="Myosin-binding protein C, slow type"/>
    <property type="match status" value="1"/>
</dbReference>
<dbReference type="Gene3D" id="2.60.40.10">
    <property type="entry name" value="Immunoglobulins"/>
    <property type="match status" value="11"/>
</dbReference>
<reference evidence="5" key="3">
    <citation type="submission" date="2025-08" db="UniProtKB">
        <authorList>
            <consortium name="Ensembl"/>
        </authorList>
    </citation>
    <scope>IDENTIFICATION</scope>
    <source>
        <strain evidence="5">HSOK</strain>
    </source>
</reference>
<accession>A0A3P9IPF3</accession>
<dbReference type="SUPFAM" id="SSF48726">
    <property type="entry name" value="Immunoglobulin"/>
    <property type="match status" value="3"/>
</dbReference>
<dbReference type="Proteomes" id="UP000265200">
    <property type="component" value="Chromosome 21"/>
</dbReference>
<dbReference type="InterPro" id="IPR003599">
    <property type="entry name" value="Ig_sub"/>
</dbReference>
<dbReference type="FunFam" id="2.60.40.10:FF:000003">
    <property type="entry name" value="Titin isoform E"/>
    <property type="match status" value="2"/>
</dbReference>
<dbReference type="PROSITE" id="PS50835">
    <property type="entry name" value="IG_LIKE"/>
    <property type="match status" value="2"/>
</dbReference>
<dbReference type="Ensembl" id="ENSORLT00015014576.1">
    <property type="protein sequence ID" value="ENSORLP00015021820.1"/>
    <property type="gene ID" value="ENSORLG00015023014.1"/>
</dbReference>
<feature type="domain" description="Fibronectin type-III" evidence="4">
    <location>
        <begin position="90"/>
        <end position="185"/>
    </location>
</feature>
<keyword evidence="2" id="KW-0393">Immunoglobulin domain</keyword>
<dbReference type="InterPro" id="IPR036179">
    <property type="entry name" value="Ig-like_dom_sf"/>
</dbReference>
<feature type="domain" description="Fibronectin type-III" evidence="4">
    <location>
        <begin position="950"/>
        <end position="1043"/>
    </location>
</feature>
<feature type="domain" description="Ig-like" evidence="3">
    <location>
        <begin position="599"/>
        <end position="685"/>
    </location>
</feature>
<dbReference type="SUPFAM" id="SSF49265">
    <property type="entry name" value="Fibronectin type III"/>
    <property type="match status" value="5"/>
</dbReference>
<dbReference type="PANTHER" id="PTHR14340">
    <property type="entry name" value="MICROFIBRIL-ASSOCIATED GLYCOPROTEIN 3"/>
    <property type="match status" value="1"/>
</dbReference>
<dbReference type="SMART" id="SM00060">
    <property type="entry name" value="FN3"/>
    <property type="match status" value="8"/>
</dbReference>
<sequence>MADRCILSWSEPTLDGGASVSHYVLEKRETSRLSWTIAAPVVKELYHKVTNLLPLNEYLFRVRAVNKYGVGDCLESEPVIARNPYKPPSCPGTPEANEITKDSMVVSWTAPEHTGGAEIQGYHLEKRSKDGVRWTKCNRQKLTDTHFKVTGLTTDHFYEFRVAAENEAGVGDLSELSLFYRACDATTPPGPPHHPKVTDYTKCSVSLSWNKPDSDGGAFIKGYIVEMREYTPVSELKDGEDVTTAIKAPAEKEWTMCTPPTGIQTTKLTVTELKEGGEYQFRICAVNSEGVGEAANVQGTVITSDKTEAPEIELDADLRKVVSVRAGGTLRLFVTIRGRPEPVVKWEKIDDNLTERAAVDTTSSYTMLVIDNVNRFDSGKYSLTLTNSSGTKTAVIVVRILDSPSAPQHFTVKEIKKDSVILTWDTPLNDGGAKITNYIVEKRESVRKAYTTVTINCTANTLKIEELPEGGIFYFRVSAVNAYGQGQMVESKEIKVSEVPLPPNKIIVVDVTKTSVSLGWEKPAHDGGSKVLCYNVEFKPKSGDKWGTACTVKVLEATIPNLTPNEAYLFRVIAINEKGKSEPRDLGLPVVAKDIGIEPSINLHFNTFSVKAGEDLTVEVPVRGRPKPAVSWKKDNLPLKQTSSVTILNTATSSKVIIKEARKEHVGKYEITLANTAGTATADIGIIVLDKPGPPKGIKVDAVTSDSITLSWSPPEYDGGCSISNYIVEKRDNNSQEWQIAASNVARTSFKAGRLTHGAEYQFRIYAVNRITAQYNFKQPGPPSTPIVKLATKSYMLVTWNEPVIDGGSSILGYHLERKERSSIIWSKLNRGLIKNTEYKVTGIEEGLMYEYRVYAENISGIGKCSKVCEAVAFDMKNYPKNTVYVRAGSNLTFEIPLRGKPMPKVTVSKNNIVIKASKRLLTEVTPDSLIITFNESISSDAGKYEITASNIAVQIGEVGETTVCLKWDPPDYDGGSPVTNYIVLKRETSTPSWTEVSKSVARNSIKVTKLTKGEEYQFRIKAENRFGAGDHIDSKPVMIKLPYSKSLKCIF</sequence>
<dbReference type="Pfam" id="PF00041">
    <property type="entry name" value="fn3"/>
    <property type="match status" value="8"/>
</dbReference>
<evidence type="ECO:0000313" key="5">
    <source>
        <dbReference type="Ensembl" id="ENSORLP00015021820.1"/>
    </source>
</evidence>
<proteinExistence type="predicted"/>
<evidence type="ECO:0000256" key="2">
    <source>
        <dbReference type="ARBA" id="ARBA00023319"/>
    </source>
</evidence>
<evidence type="ECO:0000256" key="1">
    <source>
        <dbReference type="ARBA" id="ARBA00022737"/>
    </source>
</evidence>
<name>A0A3P9IPF3_ORYLA</name>
<feature type="domain" description="Fibronectin type-III" evidence="4">
    <location>
        <begin position="191"/>
        <end position="306"/>
    </location>
</feature>
<dbReference type="FunFam" id="2.60.40.10:FF:000135">
    <property type="entry name" value="Titin a"/>
    <property type="match status" value="1"/>
</dbReference>
<keyword evidence="1" id="KW-0677">Repeat</keyword>